<dbReference type="InterPro" id="IPR029060">
    <property type="entry name" value="PIN-like_dom_sf"/>
</dbReference>
<reference evidence="2" key="1">
    <citation type="journal article" date="2019" name="PLoS Negl. Trop. Dis.">
        <title>Revisiting the worldwide diversity of Leptospira species in the environment.</title>
        <authorList>
            <person name="Vincent A.T."/>
            <person name="Schiettekatte O."/>
            <person name="Bourhy P."/>
            <person name="Veyrier F.J."/>
            <person name="Picardeau M."/>
        </authorList>
    </citation>
    <scope>NUCLEOTIDE SEQUENCE [LARGE SCALE GENOMIC DNA]</scope>
    <source>
        <strain evidence="2">201800299</strain>
    </source>
</reference>
<evidence type="ECO:0000313" key="3">
    <source>
        <dbReference type="Proteomes" id="UP000298277"/>
    </source>
</evidence>
<organism evidence="2 3">
    <name type="scientific">Leptospira gomenensis</name>
    <dbReference type="NCBI Taxonomy" id="2484974"/>
    <lineage>
        <taxon>Bacteria</taxon>
        <taxon>Pseudomonadati</taxon>
        <taxon>Spirochaetota</taxon>
        <taxon>Spirochaetia</taxon>
        <taxon>Leptospirales</taxon>
        <taxon>Leptospiraceae</taxon>
        <taxon>Leptospira</taxon>
    </lineage>
</organism>
<dbReference type="RefSeq" id="WP_135595144.1">
    <property type="nucleotide sequence ID" value="NZ_RQEZ01000003.1"/>
</dbReference>
<dbReference type="InterPro" id="IPR002716">
    <property type="entry name" value="PIN_dom"/>
</dbReference>
<name>A0A5F1YIK4_9LEPT</name>
<dbReference type="SUPFAM" id="SSF88723">
    <property type="entry name" value="PIN domain-like"/>
    <property type="match status" value="1"/>
</dbReference>
<dbReference type="Proteomes" id="UP000298277">
    <property type="component" value="Unassembled WGS sequence"/>
</dbReference>
<proteinExistence type="predicted"/>
<sequence>MQNVALIDSGPIVALFNSNDKFHKSTYKFIKAYKGSLFSTWPVVAEVIYLLSFSIDAQSDFLEWIERGSIHVLDISLEDLRYIKNRMKKYSDLPMDLADASLMCIAEKEGIERIISIDSDFSIYKTLKGKFLRNILKI</sequence>
<accession>A0A5F1YIK4</accession>
<protein>
    <submittedName>
        <fullName evidence="2">PIN domain-containing protein</fullName>
    </submittedName>
</protein>
<dbReference type="AlphaFoldDB" id="A0A5F1YIK4"/>
<feature type="domain" description="PIN" evidence="1">
    <location>
        <begin position="6"/>
        <end position="123"/>
    </location>
</feature>
<dbReference type="Gene3D" id="3.40.50.1010">
    <property type="entry name" value="5'-nuclease"/>
    <property type="match status" value="1"/>
</dbReference>
<comment type="caution">
    <text evidence="2">The sequence shown here is derived from an EMBL/GenBank/DDBJ whole genome shotgun (WGS) entry which is preliminary data.</text>
</comment>
<evidence type="ECO:0000259" key="1">
    <source>
        <dbReference type="Pfam" id="PF01850"/>
    </source>
</evidence>
<gene>
    <name evidence="2" type="ORF">EHQ17_01950</name>
</gene>
<keyword evidence="3" id="KW-1185">Reference proteome</keyword>
<evidence type="ECO:0000313" key="2">
    <source>
        <dbReference type="EMBL" id="TGK38428.1"/>
    </source>
</evidence>
<dbReference type="Pfam" id="PF01850">
    <property type="entry name" value="PIN"/>
    <property type="match status" value="1"/>
</dbReference>
<dbReference type="EMBL" id="RQFA01000010">
    <property type="protein sequence ID" value="TGK38428.1"/>
    <property type="molecule type" value="Genomic_DNA"/>
</dbReference>
<dbReference type="OrthoDB" id="196926at2"/>